<evidence type="ECO:0000256" key="2">
    <source>
        <dbReference type="SAM" id="SignalP"/>
    </source>
</evidence>
<feature type="region of interest" description="Disordered" evidence="1">
    <location>
        <begin position="21"/>
        <end position="56"/>
    </location>
</feature>
<organism evidence="3 5">
    <name type="scientific">Neisseria macacae ATCC 33926</name>
    <dbReference type="NCBI Taxonomy" id="997348"/>
    <lineage>
        <taxon>Bacteria</taxon>
        <taxon>Pseudomonadati</taxon>
        <taxon>Pseudomonadota</taxon>
        <taxon>Betaproteobacteria</taxon>
        <taxon>Neisseriales</taxon>
        <taxon>Neisseriaceae</taxon>
        <taxon>Neisseria</taxon>
    </lineage>
</organism>
<evidence type="ECO:0000256" key="1">
    <source>
        <dbReference type="SAM" id="MobiDB-lite"/>
    </source>
</evidence>
<protein>
    <recommendedName>
        <fullName evidence="7">Lipoprotein</fullName>
    </recommendedName>
</protein>
<reference evidence="4 6" key="2">
    <citation type="submission" date="2022-03" db="EMBL/GenBank/DDBJ databases">
        <title>Genome sequencing of Neisseria macacae.</title>
        <authorList>
            <person name="Baek M.-G."/>
        </authorList>
    </citation>
    <scope>NUCLEOTIDE SEQUENCE [LARGE SCALE GENOMIC DNA]</scope>
    <source>
        <strain evidence="4 6">ATCC 33926</strain>
    </source>
</reference>
<feature type="chain" id="PRO_5041376680" description="Lipoprotein" evidence="2">
    <location>
        <begin position="23"/>
        <end position="187"/>
    </location>
</feature>
<feature type="compositionally biased region" description="Low complexity" evidence="1">
    <location>
        <begin position="31"/>
        <end position="48"/>
    </location>
</feature>
<dbReference type="AlphaFoldDB" id="A0AA36ULI3"/>
<keyword evidence="6" id="KW-1185">Reference proteome</keyword>
<feature type="signal peptide" evidence="2">
    <location>
        <begin position="1"/>
        <end position="22"/>
    </location>
</feature>
<dbReference type="Proteomes" id="UP000829455">
    <property type="component" value="Chromosome"/>
</dbReference>
<evidence type="ECO:0008006" key="7">
    <source>
        <dbReference type="Google" id="ProtNLM"/>
    </source>
</evidence>
<name>A0AA36ULI3_9NEIS</name>
<evidence type="ECO:0000313" key="6">
    <source>
        <dbReference type="Proteomes" id="UP000829455"/>
    </source>
</evidence>
<dbReference type="Proteomes" id="UP000004982">
    <property type="component" value="Unassembled WGS sequence"/>
</dbReference>
<evidence type="ECO:0000313" key="3">
    <source>
        <dbReference type="EMBL" id="EGQ78110.1"/>
    </source>
</evidence>
<evidence type="ECO:0000313" key="5">
    <source>
        <dbReference type="Proteomes" id="UP000004982"/>
    </source>
</evidence>
<gene>
    <name evidence="3" type="ORF">HMPREF9418_0335</name>
    <name evidence="4" type="ORF">MON40_11520</name>
</gene>
<dbReference type="PROSITE" id="PS51257">
    <property type="entry name" value="PROKAR_LIPOPROTEIN"/>
    <property type="match status" value="1"/>
</dbReference>
<proteinExistence type="predicted"/>
<reference evidence="3 5" key="1">
    <citation type="submission" date="2011-05" db="EMBL/GenBank/DDBJ databases">
        <authorList>
            <person name="Muzny D."/>
            <person name="Qin X."/>
            <person name="Deng J."/>
            <person name="Jiang H."/>
            <person name="Liu Y."/>
            <person name="Qu J."/>
            <person name="Song X.-Z."/>
            <person name="Zhang L."/>
            <person name="Thornton R."/>
            <person name="Coyle M."/>
            <person name="Francisco L."/>
            <person name="Jackson L."/>
            <person name="Javaid M."/>
            <person name="Korchina V."/>
            <person name="Kovar C."/>
            <person name="Mata R."/>
            <person name="Mathew T."/>
            <person name="Ngo R."/>
            <person name="Nguyen L."/>
            <person name="Nguyen N."/>
            <person name="Okwuonu G."/>
            <person name="Ongeri F."/>
            <person name="Pham C."/>
            <person name="Simmons D."/>
            <person name="Wilczek-Boney K."/>
            <person name="Hale W."/>
            <person name="Jakkamsetti A."/>
            <person name="Pham P."/>
            <person name="Ruth R."/>
            <person name="San Lucas F."/>
            <person name="Warren J."/>
            <person name="Zhang J."/>
            <person name="Zhao Z."/>
            <person name="Zhou C."/>
            <person name="Zhu D."/>
            <person name="Lee S."/>
            <person name="Bess C."/>
            <person name="Blankenburg K."/>
            <person name="Forbes L."/>
            <person name="Fu Q."/>
            <person name="Gubbala S."/>
            <person name="Hirani K."/>
            <person name="Jayaseelan J.C."/>
            <person name="Lara F."/>
            <person name="Munidasa M."/>
            <person name="Palculict T."/>
            <person name="Patil S."/>
            <person name="Pu L.-L."/>
            <person name="Saada N."/>
            <person name="Tang L."/>
            <person name="Weissenberger G."/>
            <person name="Zhu Y."/>
            <person name="Hemphill L."/>
            <person name="Shang Y."/>
            <person name="Youmans B."/>
            <person name="Ayvaz T."/>
            <person name="Ross M."/>
            <person name="Santibanez J."/>
            <person name="Aqrawi P."/>
            <person name="Gross S."/>
            <person name="Joshi V."/>
            <person name="Fowler G."/>
            <person name="Nazareth L."/>
            <person name="Reid J."/>
            <person name="Worley K."/>
            <person name="Petrosino J."/>
            <person name="Highlander S."/>
            <person name="Gibbs R."/>
        </authorList>
    </citation>
    <scope>NUCLEOTIDE SEQUENCE [LARGE SCALE GENOMIC DNA]</scope>
    <source>
        <strain evidence="3 5">ATCC 33926</strain>
    </source>
</reference>
<sequence>MKSNLKLIVPAVLIATALSACGSSGSKSKPETAPTPTAQQSAPAPETPKTMEVNNIERTKEVAYKCGPNGTDPLNVMYGFQGDEPVIAQVKYQGQLTPGLSRIVGTGNDVNGFWGEGVAWIANRANYANIDKVDGNMLTIRQQTVVNGQNQVVDNIITKSCVLDQTATAQLNKAPAKPAKGKGKAKK</sequence>
<evidence type="ECO:0000313" key="4">
    <source>
        <dbReference type="EMBL" id="UNV84617.1"/>
    </source>
</evidence>
<dbReference type="EMBL" id="CP094241">
    <property type="protein sequence ID" value="UNV84617.1"/>
    <property type="molecule type" value="Genomic_DNA"/>
</dbReference>
<accession>A0AA36ULI3</accession>
<keyword evidence="2" id="KW-0732">Signal</keyword>
<dbReference type="RefSeq" id="WP_003759309.1">
    <property type="nucleotide sequence ID" value="NZ_CP094241.1"/>
</dbReference>
<dbReference type="EMBL" id="AFQE01000022">
    <property type="protein sequence ID" value="EGQ78110.1"/>
    <property type="molecule type" value="Genomic_DNA"/>
</dbReference>